<dbReference type="AlphaFoldDB" id="A0A2T5Y9Q1"/>
<protein>
    <submittedName>
        <fullName evidence="2">Cu(I)/Ag(I) efflux system membrane protein CusA/SilA</fullName>
    </submittedName>
</protein>
<reference evidence="2 3" key="1">
    <citation type="submission" date="2018-04" db="EMBL/GenBank/DDBJ databases">
        <title>Genomic Encyclopedia of Archaeal and Bacterial Type Strains, Phase II (KMG-II): from individual species to whole genera.</title>
        <authorList>
            <person name="Goeker M."/>
        </authorList>
    </citation>
    <scope>NUCLEOTIDE SEQUENCE [LARGE SCALE GENOMIC DNA]</scope>
    <source>
        <strain evidence="2 3">DSM 100162</strain>
    </source>
</reference>
<dbReference type="SUPFAM" id="SSF82866">
    <property type="entry name" value="Multidrug efflux transporter AcrB transmembrane domain"/>
    <property type="match status" value="2"/>
</dbReference>
<name>A0A2T5Y9Q1_9BACT</name>
<dbReference type="Pfam" id="PF00873">
    <property type="entry name" value="ACR_tran"/>
    <property type="match status" value="1"/>
</dbReference>
<dbReference type="GO" id="GO:0005886">
    <property type="term" value="C:plasma membrane"/>
    <property type="evidence" value="ECO:0007669"/>
    <property type="project" value="TreeGrafter"/>
</dbReference>
<dbReference type="Gene3D" id="3.30.2090.10">
    <property type="entry name" value="Multidrug efflux transporter AcrB TolC docking domain, DN and DC subdomains"/>
    <property type="match status" value="1"/>
</dbReference>
<feature type="transmembrane region" description="Helical" evidence="1">
    <location>
        <begin position="462"/>
        <end position="479"/>
    </location>
</feature>
<comment type="caution">
    <text evidence="2">The sequence shown here is derived from an EMBL/GenBank/DDBJ whole genome shotgun (WGS) entry which is preliminary data.</text>
</comment>
<dbReference type="InterPro" id="IPR027463">
    <property type="entry name" value="AcrB_DN_DC_subdom"/>
</dbReference>
<feature type="transmembrane region" description="Helical" evidence="1">
    <location>
        <begin position="486"/>
        <end position="508"/>
    </location>
</feature>
<accession>A0A2T5Y9Q1</accession>
<gene>
    <name evidence="2" type="ORF">C8N40_11343</name>
</gene>
<feature type="transmembrane region" description="Helical" evidence="1">
    <location>
        <begin position="604"/>
        <end position="630"/>
    </location>
</feature>
<dbReference type="PANTHER" id="PTHR32063">
    <property type="match status" value="1"/>
</dbReference>
<feature type="transmembrane region" description="Helical" evidence="1">
    <location>
        <begin position="128"/>
        <end position="147"/>
    </location>
</feature>
<feature type="transmembrane region" description="Helical" evidence="1">
    <location>
        <begin position="68"/>
        <end position="89"/>
    </location>
</feature>
<dbReference type="Proteomes" id="UP000244225">
    <property type="component" value="Unassembled WGS sequence"/>
</dbReference>
<dbReference type="EMBL" id="QBKI01000013">
    <property type="protein sequence ID" value="PTX13121.1"/>
    <property type="molecule type" value="Genomic_DNA"/>
</dbReference>
<dbReference type="SUPFAM" id="SSF82714">
    <property type="entry name" value="Multidrug efflux transporter AcrB TolC docking domain, DN and DC subdomains"/>
    <property type="match status" value="1"/>
</dbReference>
<dbReference type="Gene3D" id="1.20.1640.10">
    <property type="entry name" value="Multidrug efflux transporter AcrB transmembrane domain"/>
    <property type="match status" value="2"/>
</dbReference>
<keyword evidence="1" id="KW-1133">Transmembrane helix</keyword>
<sequence>MAASEEKRVKERIGHTNEIPEEERVSIIENSSRTLGRSVFFSVLIMIISFAPILFLTGQERKLFTPLVLTKTFSLIGAAMLAITVAPMLTRTLMKCKLIPESRNPVSNFFVRLYRPVARFCLEWRKSVLAACVVLLMGSVPFVINLGTEFMPPLDEGSLLLMPVTLPDVSNSEAKRIMQLQDKIIKGFPEVENVLGKAGRAYTATDNAPISMIETIIVLKPKNQWRDGLTKDMLIREMNEKIQIPGVVVGWTQPIINRVNMLSTGIRTDVGIKIYGSNLDSIYAISRQVESTIKGIEGLEDLYVEQLTGGKYLDIQIRRPDIARYGLNVDDVNMVIESALGGMVLTTTVEGRERFSVNLRLAQEYRNDLDEIRRIPVQTMAYGVVPLSAVADVKVSEGPPMINSENAMLRGTVLFNVRGRDMGSVVHEAKKKIDEAFKKMPQGYFVEWSGQYENQVRAQQRLSIIIPIVLLIIAFILYITFHSFKWVLVVLISVPVALVGGVYSLYFYNVNFSVAVAVGFIALFGVAVETGVLMIAYLNDTIRKLVAERGNGRQNISFPILKEAVLFGATQRVRPLLMTVLANILGLIPVLASTGTGSDVMKPIAIPFVFGLMSATLFVLILLPVIYNLLMEWELKKRGALSVLDMEE</sequence>
<feature type="transmembrane region" description="Helical" evidence="1">
    <location>
        <begin position="514"/>
        <end position="538"/>
    </location>
</feature>
<dbReference type="Gene3D" id="3.30.70.1430">
    <property type="entry name" value="Multidrug efflux transporter AcrB pore domain"/>
    <property type="match status" value="1"/>
</dbReference>
<dbReference type="OrthoDB" id="636130at2"/>
<evidence type="ECO:0000313" key="2">
    <source>
        <dbReference type="EMBL" id="PTX13121.1"/>
    </source>
</evidence>
<evidence type="ECO:0000313" key="3">
    <source>
        <dbReference type="Proteomes" id="UP000244225"/>
    </source>
</evidence>
<dbReference type="Gene3D" id="3.30.70.1440">
    <property type="entry name" value="Multidrug efflux transporter AcrB pore domain"/>
    <property type="match status" value="1"/>
</dbReference>
<dbReference type="PANTHER" id="PTHR32063:SF19">
    <property type="entry name" value="CATION EFFLUX SYSTEM PROTEIN CUSA"/>
    <property type="match status" value="1"/>
</dbReference>
<feature type="transmembrane region" description="Helical" evidence="1">
    <location>
        <begin position="39"/>
        <end position="56"/>
    </location>
</feature>
<dbReference type="GO" id="GO:0042910">
    <property type="term" value="F:xenobiotic transmembrane transporter activity"/>
    <property type="evidence" value="ECO:0007669"/>
    <property type="project" value="TreeGrafter"/>
</dbReference>
<organism evidence="2 3">
    <name type="scientific">Pontibacter mucosus</name>
    <dbReference type="NCBI Taxonomy" id="1649266"/>
    <lineage>
        <taxon>Bacteria</taxon>
        <taxon>Pseudomonadati</taxon>
        <taxon>Bacteroidota</taxon>
        <taxon>Cytophagia</taxon>
        <taxon>Cytophagales</taxon>
        <taxon>Hymenobacteraceae</taxon>
        <taxon>Pontibacter</taxon>
    </lineage>
</organism>
<keyword evidence="1" id="KW-0812">Transmembrane</keyword>
<keyword evidence="1" id="KW-0472">Membrane</keyword>
<dbReference type="RefSeq" id="WP_108213647.1">
    <property type="nucleotide sequence ID" value="NZ_QBKI01000013.1"/>
</dbReference>
<proteinExistence type="predicted"/>
<dbReference type="InterPro" id="IPR001036">
    <property type="entry name" value="Acrflvin-R"/>
</dbReference>
<keyword evidence="3" id="KW-1185">Reference proteome</keyword>
<feature type="transmembrane region" description="Helical" evidence="1">
    <location>
        <begin position="576"/>
        <end position="592"/>
    </location>
</feature>
<evidence type="ECO:0000256" key="1">
    <source>
        <dbReference type="SAM" id="Phobius"/>
    </source>
</evidence>